<dbReference type="EMBL" id="HBUF01234236">
    <property type="protein sequence ID" value="CAG6674572.1"/>
    <property type="molecule type" value="Transcribed_RNA"/>
</dbReference>
<accession>A0A8D8SVD5</accession>
<sequence>MTLRHLLYTGRSHANCFDTFLPSPINFTHLSRFVVILSRNITVFVTNFTVIVIKFYCIQNWCRTLYFYIILPYLCQILSNCMFLFNMDLLNLRFCYIHVVPQIFVGTLIYILSPHKPHSTFNLFNTHTNGRALYYN</sequence>
<organism evidence="2">
    <name type="scientific">Cacopsylla melanoneura</name>
    <dbReference type="NCBI Taxonomy" id="428564"/>
    <lineage>
        <taxon>Eukaryota</taxon>
        <taxon>Metazoa</taxon>
        <taxon>Ecdysozoa</taxon>
        <taxon>Arthropoda</taxon>
        <taxon>Hexapoda</taxon>
        <taxon>Insecta</taxon>
        <taxon>Pterygota</taxon>
        <taxon>Neoptera</taxon>
        <taxon>Paraneoptera</taxon>
        <taxon>Hemiptera</taxon>
        <taxon>Sternorrhyncha</taxon>
        <taxon>Psylloidea</taxon>
        <taxon>Psyllidae</taxon>
        <taxon>Psyllinae</taxon>
        <taxon>Cacopsylla</taxon>
    </lineage>
</organism>
<proteinExistence type="predicted"/>
<protein>
    <submittedName>
        <fullName evidence="2">Uncharacterized protein</fullName>
    </submittedName>
</protein>
<evidence type="ECO:0000256" key="1">
    <source>
        <dbReference type="SAM" id="Phobius"/>
    </source>
</evidence>
<feature type="transmembrane region" description="Helical" evidence="1">
    <location>
        <begin position="65"/>
        <end position="85"/>
    </location>
</feature>
<keyword evidence="1" id="KW-1133">Transmembrane helix</keyword>
<name>A0A8D8SVD5_9HEMI</name>
<feature type="transmembrane region" description="Helical" evidence="1">
    <location>
        <begin position="91"/>
        <end position="112"/>
    </location>
</feature>
<keyword evidence="1" id="KW-0812">Transmembrane</keyword>
<feature type="transmembrane region" description="Helical" evidence="1">
    <location>
        <begin position="30"/>
        <end position="53"/>
    </location>
</feature>
<dbReference type="AlphaFoldDB" id="A0A8D8SVD5"/>
<keyword evidence="1" id="KW-0472">Membrane</keyword>
<evidence type="ECO:0000313" key="2">
    <source>
        <dbReference type="EMBL" id="CAG6674572.1"/>
    </source>
</evidence>
<reference evidence="2" key="1">
    <citation type="submission" date="2021-05" db="EMBL/GenBank/DDBJ databases">
        <authorList>
            <person name="Alioto T."/>
            <person name="Alioto T."/>
            <person name="Gomez Garrido J."/>
        </authorList>
    </citation>
    <scope>NUCLEOTIDE SEQUENCE</scope>
</reference>